<feature type="domain" description="YEATS" evidence="7">
    <location>
        <begin position="10"/>
        <end position="158"/>
    </location>
</feature>
<dbReference type="GO" id="GO:0006281">
    <property type="term" value="P:DNA repair"/>
    <property type="evidence" value="ECO:0007669"/>
    <property type="project" value="EnsemblFungi"/>
</dbReference>
<evidence type="ECO:0000256" key="6">
    <source>
        <dbReference type="SAM" id="Coils"/>
    </source>
</evidence>
<name>W6MMH7_9ASCO</name>
<dbReference type="PROSITE" id="PS51037">
    <property type="entry name" value="YEATS"/>
    <property type="match status" value="1"/>
</dbReference>
<dbReference type="GO" id="GO:0000812">
    <property type="term" value="C:Swr1 complex"/>
    <property type="evidence" value="ECO:0007669"/>
    <property type="project" value="EnsemblFungi"/>
</dbReference>
<feature type="coiled-coil region" evidence="6">
    <location>
        <begin position="175"/>
        <end position="209"/>
    </location>
</feature>
<reference evidence="8" key="1">
    <citation type="submission" date="2013-12" db="EMBL/GenBank/DDBJ databases">
        <authorList>
            <person name="Genoscope - CEA"/>
        </authorList>
    </citation>
    <scope>NUCLEOTIDE SEQUENCE</scope>
    <source>
        <strain evidence="8">CBS 1993</strain>
    </source>
</reference>
<dbReference type="InterPro" id="IPR055129">
    <property type="entry name" value="YEATS_dom"/>
</dbReference>
<sequence>MAPPTTNSKRVKGISISRPILYGNVASPFSEKVEKPAGSPVDHTHLWTVFVRDPNGKDLSYFIKKVVFKLHDTYDSPTRSIESPPFEVTETGWGEFEIGIKIYFVSESSEKNLSLFHHLKLHPFNREGEPPAVVESVLYEEVVFNEPTEKMFGILTSTPGSLLPFKNDAEHKFSKEMEMQELDRLKHALSEVMKQVNEQRDRLVELEKEKKELTS</sequence>
<dbReference type="GeneID" id="34519528"/>
<dbReference type="Pfam" id="PF03366">
    <property type="entry name" value="YEATS"/>
    <property type="match status" value="1"/>
</dbReference>
<dbReference type="InterPro" id="IPR005033">
    <property type="entry name" value="YEATS"/>
</dbReference>
<comment type="subcellular location">
    <subcellularLocation>
        <location evidence="5">Nucleus</location>
    </subcellularLocation>
</comment>
<dbReference type="GO" id="GO:0035267">
    <property type="term" value="C:NuA4 histone acetyltransferase complex"/>
    <property type="evidence" value="ECO:0007669"/>
    <property type="project" value="EnsemblFungi"/>
</dbReference>
<accession>W6MMH7</accession>
<proteinExistence type="predicted"/>
<keyword evidence="6" id="KW-0175">Coiled coil</keyword>
<dbReference type="AlphaFoldDB" id="W6MMH7"/>
<dbReference type="Proteomes" id="UP000019384">
    <property type="component" value="Unassembled WGS sequence"/>
</dbReference>
<dbReference type="InterPro" id="IPR038704">
    <property type="entry name" value="YEAST_sf"/>
</dbReference>
<keyword evidence="4 5" id="KW-0539">Nucleus</keyword>
<evidence type="ECO:0000256" key="3">
    <source>
        <dbReference type="ARBA" id="ARBA00023163"/>
    </source>
</evidence>
<dbReference type="GO" id="GO:0000781">
    <property type="term" value="C:chromosome, telomeric region"/>
    <property type="evidence" value="ECO:0007669"/>
    <property type="project" value="GOC"/>
</dbReference>
<dbReference type="Gene3D" id="2.60.40.1970">
    <property type="entry name" value="YEATS domain"/>
    <property type="match status" value="1"/>
</dbReference>
<dbReference type="OrthoDB" id="16041at2759"/>
<dbReference type="GO" id="GO:0031509">
    <property type="term" value="P:subtelomeric heterochromatin formation"/>
    <property type="evidence" value="ECO:0007669"/>
    <property type="project" value="EnsemblFungi"/>
</dbReference>
<organism evidence="8 9">
    <name type="scientific">Kuraishia capsulata CBS 1993</name>
    <dbReference type="NCBI Taxonomy" id="1382522"/>
    <lineage>
        <taxon>Eukaryota</taxon>
        <taxon>Fungi</taxon>
        <taxon>Dikarya</taxon>
        <taxon>Ascomycota</taxon>
        <taxon>Saccharomycotina</taxon>
        <taxon>Pichiomycetes</taxon>
        <taxon>Pichiales</taxon>
        <taxon>Pichiaceae</taxon>
        <taxon>Kuraishia</taxon>
    </lineage>
</organism>
<keyword evidence="2" id="KW-0805">Transcription regulation</keyword>
<dbReference type="STRING" id="1382522.W6MMH7"/>
<dbReference type="PANTHER" id="PTHR47573">
    <property type="entry name" value="PROTEIN AF-9 HOMOLOG"/>
    <property type="match status" value="1"/>
</dbReference>
<evidence type="ECO:0000259" key="7">
    <source>
        <dbReference type="PROSITE" id="PS51037"/>
    </source>
</evidence>
<gene>
    <name evidence="8" type="ORF">KUCA_T00002103001</name>
</gene>
<dbReference type="RefSeq" id="XP_022458140.1">
    <property type="nucleotide sequence ID" value="XM_022604349.1"/>
</dbReference>
<dbReference type="CDD" id="cd16908">
    <property type="entry name" value="YEATS_Yaf9_like"/>
    <property type="match status" value="1"/>
</dbReference>
<keyword evidence="3" id="KW-0804">Transcription</keyword>
<protein>
    <recommendedName>
        <fullName evidence="1">Protein AF-9 homolog</fullName>
    </recommendedName>
</protein>
<evidence type="ECO:0000256" key="4">
    <source>
        <dbReference type="ARBA" id="ARBA00023242"/>
    </source>
</evidence>
<dbReference type="HOGENOM" id="CLU_051385_2_1_1"/>
<evidence type="ECO:0000256" key="5">
    <source>
        <dbReference type="PROSITE-ProRule" id="PRU00376"/>
    </source>
</evidence>
<keyword evidence="9" id="KW-1185">Reference proteome</keyword>
<evidence type="ECO:0000313" key="8">
    <source>
        <dbReference type="EMBL" id="CDK26132.1"/>
    </source>
</evidence>
<reference evidence="8" key="2">
    <citation type="submission" date="2014-02" db="EMBL/GenBank/DDBJ databases">
        <title>Complete DNA sequence of /Kuraishia capsulata/ illustrates novel genomic features among budding yeasts (/Saccharomycotina/).</title>
        <authorList>
            <person name="Morales L."/>
            <person name="Noel B."/>
            <person name="Porcel B."/>
            <person name="Marcet-Houben M."/>
            <person name="Hullo M-F."/>
            <person name="Sacerdot C."/>
            <person name="Tekaia F."/>
            <person name="Leh-Louis V."/>
            <person name="Despons L."/>
            <person name="Khanna V."/>
            <person name="Aury J-M."/>
            <person name="Barbe V."/>
            <person name="Couloux A."/>
            <person name="Labadie K."/>
            <person name="Pelletier E."/>
            <person name="Souciet J-L."/>
            <person name="Boekhout T."/>
            <person name="Gabaldon T."/>
            <person name="Wincker P."/>
            <person name="Dujon B."/>
        </authorList>
    </citation>
    <scope>NUCLEOTIDE SEQUENCE</scope>
    <source>
        <strain evidence="8">CBS 1993</strain>
    </source>
</reference>
<evidence type="ECO:0000256" key="1">
    <source>
        <dbReference type="ARBA" id="ARBA00022408"/>
    </source>
</evidence>
<dbReference type="PANTHER" id="PTHR47573:SF1">
    <property type="entry name" value="PROTEIN AF-9 HOMOLOG"/>
    <property type="match status" value="1"/>
</dbReference>
<evidence type="ECO:0000256" key="2">
    <source>
        <dbReference type="ARBA" id="ARBA00023015"/>
    </source>
</evidence>
<dbReference type="EMBL" id="HG793126">
    <property type="protein sequence ID" value="CDK26132.1"/>
    <property type="molecule type" value="Genomic_DNA"/>
</dbReference>
<evidence type="ECO:0000313" key="9">
    <source>
        <dbReference type="Proteomes" id="UP000019384"/>
    </source>
</evidence>
<dbReference type="GO" id="GO:0006355">
    <property type="term" value="P:regulation of DNA-templated transcription"/>
    <property type="evidence" value="ECO:0007669"/>
    <property type="project" value="InterPro"/>
</dbReference>